<sequence>MENYPTSQFLQTEFADDEALVAVSAPSANALLERQYPPTRLCRMAARYLYGACLHMLPFPPTPMSTSMADSDRSPSVQSFASADSMSVPATSVPASPVASSTILHHEDMPRVITAMPDSADHEFPQNHRFCLKDGNTKFELDDGSIYNVHRYFFETHALKFAEEYLDGEALGPIKLSGVCNVDFERFLSMIYPTTLGKFDITTVDEWTSILRLATRWAVVGLRDLAIEEIKPKATPFDKVVIAREFELGQDWLLPAFVDICERPQWLNRVEAERLGLPTVVEIGRIREDARISGPTFDVHAAVRATEILVPRGREGAQHIDDVPQATSTTASSTLAGAASATDALALSDVASLVSSPPASSAPQTPQEPTPDSLPSENLSPADQLAYDALRSAEFAEEASFPSTPLNRALFASHLARRMAHESSPGAQRHREWRQARVDNIIREVADAQGPVATPDEMKISRIDDDPLGMLHSRLAYLLCAKLATCGSIPWPHAGCGDKLTVSTSSYHSLSFDLARRGWVVGNFPPGINSKSSLGKFYVAIPNWDEDIPKYMIVFSSESAHPDNGFCISKKRCILARFHPTFTKGPSRAKARSRAVPSTPLPHGGAQLGRRLSAHVLFPLNLHGQPDSLTLDDGTLYNVHRYFFETYAPNFPYEYLYNEGFAPIKLPGVSSVDFQRFLTIIYPTKLGKYDIKTVDEWTSVLRLATKWSIESLRTLAAEEIVPQASPFDKVSVAREFELGRDWLVPAFVDICARPQWLNCAEAERLGLPTVVEIGRIREEVRTSGPTFDVHAAIRASEILAPGGREEAQSIGDIPQVTSTTASSTSKVSVSAPNISLAAHVPSPVSSPPPSSLDSVPSESLSPADQLAYDALRIAEVAEEDSFDDMPLNRALFASHLARRLTDQKSPSALRHGEWRQSRVDEIAREVIGSVRPPEEPHYLNVTSPDAYRALSTVQERLSYLLAAKLPVRGSAPRPVREDKLTVSSMSWKAYDHITFELRREGWIVGGALGKNGHGRIYIAIPNRDEDIPKYTI</sequence>
<feature type="non-terminal residue" evidence="2">
    <location>
        <position position="1032"/>
    </location>
</feature>
<accession>D8QAE5</accession>
<dbReference type="Proteomes" id="UP000007431">
    <property type="component" value="Unassembled WGS sequence"/>
</dbReference>
<dbReference type="OrthoDB" id="3199068at2759"/>
<dbReference type="GeneID" id="9592466"/>
<reference evidence="2 3" key="1">
    <citation type="journal article" date="2010" name="Nat. Biotechnol.">
        <title>Genome sequence of the model mushroom Schizophyllum commune.</title>
        <authorList>
            <person name="Ohm R.A."/>
            <person name="de Jong J.F."/>
            <person name="Lugones L.G."/>
            <person name="Aerts A."/>
            <person name="Kothe E."/>
            <person name="Stajich J.E."/>
            <person name="de Vries R.P."/>
            <person name="Record E."/>
            <person name="Levasseur A."/>
            <person name="Baker S.E."/>
            <person name="Bartholomew K.A."/>
            <person name="Coutinho P.M."/>
            <person name="Erdmann S."/>
            <person name="Fowler T.J."/>
            <person name="Gathman A.C."/>
            <person name="Lombard V."/>
            <person name="Henrissat B."/>
            <person name="Knabe N."/>
            <person name="Kuees U."/>
            <person name="Lilly W.W."/>
            <person name="Lindquist E."/>
            <person name="Lucas S."/>
            <person name="Magnuson J.K."/>
            <person name="Piumi F."/>
            <person name="Raudaskoski M."/>
            <person name="Salamov A."/>
            <person name="Schmutz J."/>
            <person name="Schwarze F.W.M.R."/>
            <person name="vanKuyk P.A."/>
            <person name="Horton J.S."/>
            <person name="Grigoriev I.V."/>
            <person name="Woesten H.A.B."/>
        </authorList>
    </citation>
    <scope>NUCLEOTIDE SEQUENCE [LARGE SCALE GENOMIC DNA]</scope>
    <source>
        <strain evidence="3">H4-8 / FGSC 9210</strain>
    </source>
</reference>
<organism evidence="3">
    <name type="scientific">Schizophyllum commune (strain H4-8 / FGSC 9210)</name>
    <name type="common">Split gill fungus</name>
    <dbReference type="NCBI Taxonomy" id="578458"/>
    <lineage>
        <taxon>Eukaryota</taxon>
        <taxon>Fungi</taxon>
        <taxon>Dikarya</taxon>
        <taxon>Basidiomycota</taxon>
        <taxon>Agaricomycotina</taxon>
        <taxon>Agaricomycetes</taxon>
        <taxon>Agaricomycetidae</taxon>
        <taxon>Agaricales</taxon>
        <taxon>Schizophyllaceae</taxon>
        <taxon>Schizophyllum</taxon>
    </lineage>
</organism>
<feature type="compositionally biased region" description="Low complexity" evidence="1">
    <location>
        <begin position="851"/>
        <end position="860"/>
    </location>
</feature>
<keyword evidence="3" id="KW-1185">Reference proteome</keyword>
<feature type="region of interest" description="Disordered" evidence="1">
    <location>
        <begin position="354"/>
        <end position="380"/>
    </location>
</feature>
<evidence type="ECO:0000256" key="1">
    <source>
        <dbReference type="SAM" id="MobiDB-lite"/>
    </source>
</evidence>
<dbReference type="InParanoid" id="D8QAE5"/>
<feature type="region of interest" description="Disordered" evidence="1">
    <location>
        <begin position="803"/>
        <end position="825"/>
    </location>
</feature>
<proteinExistence type="predicted"/>
<dbReference type="EMBL" id="GL377308">
    <property type="protein sequence ID" value="EFI95823.1"/>
    <property type="molecule type" value="Genomic_DNA"/>
</dbReference>
<feature type="compositionally biased region" description="Low complexity" evidence="1">
    <location>
        <begin position="816"/>
        <end position="825"/>
    </location>
</feature>
<evidence type="ECO:0000313" key="3">
    <source>
        <dbReference type="Proteomes" id="UP000007431"/>
    </source>
</evidence>
<evidence type="ECO:0000313" key="2">
    <source>
        <dbReference type="EMBL" id="EFI95823.1"/>
    </source>
</evidence>
<dbReference type="AlphaFoldDB" id="D8QAE5"/>
<name>D8QAE5_SCHCM</name>
<dbReference type="VEuPathDB" id="FungiDB:SCHCODRAFT_02669241"/>
<dbReference type="eggNOG" id="ENOG502SUFV">
    <property type="taxonomic scope" value="Eukaryota"/>
</dbReference>
<dbReference type="RefSeq" id="XP_003030726.1">
    <property type="nucleotide sequence ID" value="XM_003030680.1"/>
</dbReference>
<dbReference type="HOGENOM" id="CLU_294080_0_0_1"/>
<dbReference type="KEGG" id="scm:SCHCO_02669241"/>
<evidence type="ECO:0008006" key="4">
    <source>
        <dbReference type="Google" id="ProtNLM"/>
    </source>
</evidence>
<feature type="region of interest" description="Disordered" evidence="1">
    <location>
        <begin position="840"/>
        <end position="860"/>
    </location>
</feature>
<protein>
    <recommendedName>
        <fullName evidence="4">BTB domain-containing protein</fullName>
    </recommendedName>
</protein>
<gene>
    <name evidence="2" type="ORF">SCHCODRAFT_110891</name>
</gene>